<proteinExistence type="predicted"/>
<name>A0A8S5VGU2_9CAUD</name>
<feature type="transmembrane region" description="Helical" evidence="1">
    <location>
        <begin position="104"/>
        <end position="123"/>
    </location>
</feature>
<feature type="transmembrane region" description="Helical" evidence="1">
    <location>
        <begin position="80"/>
        <end position="98"/>
    </location>
</feature>
<keyword evidence="1" id="KW-1133">Transmembrane helix</keyword>
<keyword evidence="1" id="KW-0812">Transmembrane</keyword>
<sequence length="146" mass="17556">MEPTIQVLDSSQDHTLTWLLYQLLLKLNMEYGWLTNIFIYDITNFLANDRNRYFLDMGLLSFLFYYLWKGKIDLEQKSKFSFKIMFSSATLAFIIIQWDLDMFLWATIFTIVFCFIIADITILIARMMQFNISKIILVLLIIYMFF</sequence>
<keyword evidence="1" id="KW-0472">Membrane</keyword>
<feature type="transmembrane region" description="Helical" evidence="1">
    <location>
        <begin position="130"/>
        <end position="145"/>
    </location>
</feature>
<dbReference type="EMBL" id="BK016265">
    <property type="protein sequence ID" value="DAG05932.1"/>
    <property type="molecule type" value="Genomic_DNA"/>
</dbReference>
<evidence type="ECO:0000256" key="1">
    <source>
        <dbReference type="SAM" id="Phobius"/>
    </source>
</evidence>
<accession>A0A8S5VGU2</accession>
<evidence type="ECO:0000313" key="2">
    <source>
        <dbReference type="EMBL" id="DAG05932.1"/>
    </source>
</evidence>
<organism evidence="2">
    <name type="scientific">Myoviridae sp. ctkfK18</name>
    <dbReference type="NCBI Taxonomy" id="2825165"/>
    <lineage>
        <taxon>Viruses</taxon>
        <taxon>Duplodnaviria</taxon>
        <taxon>Heunggongvirae</taxon>
        <taxon>Uroviricota</taxon>
        <taxon>Caudoviricetes</taxon>
    </lineage>
</organism>
<reference evidence="2" key="1">
    <citation type="journal article" date="2021" name="Proc. Natl. Acad. Sci. U.S.A.">
        <title>A Catalog of Tens of Thousands of Viruses from Human Metagenomes Reveals Hidden Associations with Chronic Diseases.</title>
        <authorList>
            <person name="Tisza M.J."/>
            <person name="Buck C.B."/>
        </authorList>
    </citation>
    <scope>NUCLEOTIDE SEQUENCE</scope>
    <source>
        <strain evidence="2">CtkfK18</strain>
    </source>
</reference>
<protein>
    <submittedName>
        <fullName evidence="2">Uncharacterized protein</fullName>
    </submittedName>
</protein>
<feature type="transmembrane region" description="Helical" evidence="1">
    <location>
        <begin position="52"/>
        <end position="68"/>
    </location>
</feature>